<dbReference type="EMBL" id="KZ353402">
    <property type="protein sequence ID" value="PIO61549.1"/>
    <property type="molecule type" value="Genomic_DNA"/>
</dbReference>
<evidence type="ECO:0000313" key="2">
    <source>
        <dbReference type="EMBL" id="PIO61549.1"/>
    </source>
</evidence>
<keyword evidence="3" id="KW-1185">Reference proteome</keyword>
<accession>A0A2G9TU51</accession>
<dbReference type="Proteomes" id="UP000230423">
    <property type="component" value="Unassembled WGS sequence"/>
</dbReference>
<name>A0A2G9TU51_TELCI</name>
<evidence type="ECO:0000313" key="3">
    <source>
        <dbReference type="Proteomes" id="UP000230423"/>
    </source>
</evidence>
<dbReference type="AlphaFoldDB" id="A0A2G9TU51"/>
<dbReference type="OrthoDB" id="5846303at2759"/>
<gene>
    <name evidence="2" type="ORF">TELCIR_16927</name>
</gene>
<organism evidence="2 3">
    <name type="scientific">Teladorsagia circumcincta</name>
    <name type="common">Brown stomach worm</name>
    <name type="synonym">Ostertagia circumcincta</name>
    <dbReference type="NCBI Taxonomy" id="45464"/>
    <lineage>
        <taxon>Eukaryota</taxon>
        <taxon>Metazoa</taxon>
        <taxon>Ecdysozoa</taxon>
        <taxon>Nematoda</taxon>
        <taxon>Chromadorea</taxon>
        <taxon>Rhabditida</taxon>
        <taxon>Rhabditina</taxon>
        <taxon>Rhabditomorpha</taxon>
        <taxon>Strongyloidea</taxon>
        <taxon>Trichostrongylidae</taxon>
        <taxon>Teladorsagia</taxon>
    </lineage>
</organism>
<feature type="region of interest" description="Disordered" evidence="1">
    <location>
        <begin position="39"/>
        <end position="77"/>
    </location>
</feature>
<proteinExistence type="predicted"/>
<protein>
    <submittedName>
        <fullName evidence="2">Uncharacterized protein</fullName>
    </submittedName>
</protein>
<evidence type="ECO:0000256" key="1">
    <source>
        <dbReference type="SAM" id="MobiDB-lite"/>
    </source>
</evidence>
<sequence>MRTETLFEISCIQYCGPEKSNETETNTVKAHVFPRPMRLCSGEEKPPIPSSCMDSERIPGAMDSSNMRAGEATTDAH</sequence>
<reference evidence="2 3" key="1">
    <citation type="submission" date="2015-09" db="EMBL/GenBank/DDBJ databases">
        <title>Draft genome of the parasitic nematode Teladorsagia circumcincta isolate WARC Sus (inbred).</title>
        <authorList>
            <person name="Mitreva M."/>
        </authorList>
    </citation>
    <scope>NUCLEOTIDE SEQUENCE [LARGE SCALE GENOMIC DNA]</scope>
    <source>
        <strain evidence="2 3">S</strain>
    </source>
</reference>